<sequence length="59" mass="6543">QGRKIDIELPHEVPLQIDGEPMLLQSSTTMHITWDSETPVLLASDKSSQTQTLGTIQQV</sequence>
<dbReference type="Proteomes" id="UP000221165">
    <property type="component" value="Unassembled WGS sequence"/>
</dbReference>
<keyword evidence="1" id="KW-0418">Kinase</keyword>
<reference evidence="1 2" key="1">
    <citation type="journal article" date="2017" name="Int. J. Parasitol.">
        <title>The genome of the protozoan parasite Cystoisospora suis and a reverse vaccinology approach to identify vaccine candidates.</title>
        <authorList>
            <person name="Palmieri N."/>
            <person name="Shrestha A."/>
            <person name="Ruttkowski B."/>
            <person name="Beck T."/>
            <person name="Vogl C."/>
            <person name="Tomley F."/>
            <person name="Blake D.P."/>
            <person name="Joachim A."/>
        </authorList>
    </citation>
    <scope>NUCLEOTIDE SEQUENCE [LARGE SCALE GENOMIC DNA]</scope>
    <source>
        <strain evidence="1 2">Wien I</strain>
    </source>
</reference>
<dbReference type="RefSeq" id="XP_067916720.1">
    <property type="nucleotide sequence ID" value="XM_068071304.1"/>
</dbReference>
<feature type="non-terminal residue" evidence="1">
    <location>
        <position position="1"/>
    </location>
</feature>
<keyword evidence="2" id="KW-1185">Reference proteome</keyword>
<protein>
    <submittedName>
        <fullName evidence="1">Diacylglycerol kinase</fullName>
    </submittedName>
</protein>
<dbReference type="GeneID" id="94434515"/>
<keyword evidence="1" id="KW-0808">Transferase</keyword>
<name>A0A2C6KF81_9APIC</name>
<evidence type="ECO:0000313" key="1">
    <source>
        <dbReference type="EMBL" id="PHJ14986.1"/>
    </source>
</evidence>
<evidence type="ECO:0000313" key="2">
    <source>
        <dbReference type="Proteomes" id="UP000221165"/>
    </source>
</evidence>
<dbReference type="AlphaFoldDB" id="A0A2C6KF81"/>
<gene>
    <name evidence="1" type="ORF">CSUI_011203</name>
</gene>
<feature type="non-terminal residue" evidence="1">
    <location>
        <position position="59"/>
    </location>
</feature>
<accession>A0A2C6KF81</accession>
<dbReference type="EMBL" id="MIGC01010083">
    <property type="protein sequence ID" value="PHJ14986.1"/>
    <property type="molecule type" value="Genomic_DNA"/>
</dbReference>
<organism evidence="1 2">
    <name type="scientific">Cystoisospora suis</name>
    <dbReference type="NCBI Taxonomy" id="483139"/>
    <lineage>
        <taxon>Eukaryota</taxon>
        <taxon>Sar</taxon>
        <taxon>Alveolata</taxon>
        <taxon>Apicomplexa</taxon>
        <taxon>Conoidasida</taxon>
        <taxon>Coccidia</taxon>
        <taxon>Eucoccidiorida</taxon>
        <taxon>Eimeriorina</taxon>
        <taxon>Sarcocystidae</taxon>
        <taxon>Cystoisospora</taxon>
    </lineage>
</organism>
<proteinExistence type="predicted"/>
<comment type="caution">
    <text evidence="1">The sequence shown here is derived from an EMBL/GenBank/DDBJ whole genome shotgun (WGS) entry which is preliminary data.</text>
</comment>
<dbReference type="VEuPathDB" id="ToxoDB:CSUI_011203"/>
<dbReference type="GO" id="GO:0016301">
    <property type="term" value="F:kinase activity"/>
    <property type="evidence" value="ECO:0007669"/>
    <property type="project" value="UniProtKB-KW"/>
</dbReference>